<sequence length="201" mass="22415">MLNDRRFILASASIWRKELLCNIGYKPDLIVSADIDETPKPDESNRLLSMRLAMEKALLIADKYPGDIILGADTVVSISNQSMPKALTVDDAKFCINKLSGRRHKVYTGIAVVYNGKVSRKVVTTTLKFKRLSSEEKDSYISSKEWYGKAGGYGLQGYAAAFVEWLNGSYTSVIGLPLCETYKILVGFGLKPKHQILREDL</sequence>
<dbReference type="PIRSF" id="PIRSF006305">
    <property type="entry name" value="Maf"/>
    <property type="match status" value="1"/>
</dbReference>
<proteinExistence type="inferred from homology"/>
<keyword evidence="2 4" id="KW-0378">Hydrolase</keyword>
<comment type="function">
    <text evidence="4">Nucleoside triphosphate pyrophosphatase. May have a dual role in cell division arrest and in preventing the incorporation of modified nucleotides into cellular nucleic acids.</text>
</comment>
<organism evidence="5 6">
    <name type="scientific">Candidatus Cyrtobacter comes</name>
    <dbReference type="NCBI Taxonomy" id="675776"/>
    <lineage>
        <taxon>Bacteria</taxon>
        <taxon>Pseudomonadati</taxon>
        <taxon>Pseudomonadota</taxon>
        <taxon>Alphaproteobacteria</taxon>
        <taxon>Rickettsiales</taxon>
        <taxon>Candidatus Midichloriaceae</taxon>
        <taxon>Candidatus Cyrtobacter</taxon>
    </lineage>
</organism>
<keyword evidence="4" id="KW-0963">Cytoplasm</keyword>
<dbReference type="SUPFAM" id="SSF52972">
    <property type="entry name" value="ITPase-like"/>
    <property type="match status" value="1"/>
</dbReference>
<comment type="similarity">
    <text evidence="4">Belongs to the Maf family.</text>
</comment>
<evidence type="ECO:0000256" key="3">
    <source>
        <dbReference type="ARBA" id="ARBA00023080"/>
    </source>
</evidence>
<name>A0ABU5L7H6_9RICK</name>
<feature type="active site" description="Proton acceptor" evidence="4">
    <location>
        <position position="73"/>
    </location>
</feature>
<comment type="cofactor">
    <cofactor evidence="1 4">
        <name>a divalent metal cation</name>
        <dbReference type="ChEBI" id="CHEBI:60240"/>
    </cofactor>
</comment>
<dbReference type="Proteomes" id="UP001293791">
    <property type="component" value="Unassembled WGS sequence"/>
</dbReference>
<comment type="catalytic activity">
    <reaction evidence="4">
        <text>a ribonucleoside 5'-triphosphate + H2O = a ribonucleoside 5'-phosphate + diphosphate + H(+)</text>
        <dbReference type="Rhea" id="RHEA:23996"/>
        <dbReference type="ChEBI" id="CHEBI:15377"/>
        <dbReference type="ChEBI" id="CHEBI:15378"/>
        <dbReference type="ChEBI" id="CHEBI:33019"/>
        <dbReference type="ChEBI" id="CHEBI:58043"/>
        <dbReference type="ChEBI" id="CHEBI:61557"/>
        <dbReference type="EC" id="3.6.1.9"/>
    </reaction>
</comment>
<evidence type="ECO:0000313" key="6">
    <source>
        <dbReference type="Proteomes" id="UP001293791"/>
    </source>
</evidence>
<dbReference type="HAMAP" id="MF_00528">
    <property type="entry name" value="Maf"/>
    <property type="match status" value="1"/>
</dbReference>
<dbReference type="InterPro" id="IPR029001">
    <property type="entry name" value="ITPase-like_fam"/>
</dbReference>
<dbReference type="PANTHER" id="PTHR43213">
    <property type="entry name" value="BIFUNCTIONAL DTTP/UTP PYROPHOSPHATASE/METHYLTRANSFERASE PROTEIN-RELATED"/>
    <property type="match status" value="1"/>
</dbReference>
<protein>
    <recommendedName>
        <fullName evidence="4">Nucleoside triphosphate pyrophosphatase</fullName>
        <ecNumber evidence="4">3.6.1.9</ecNumber>
    </recommendedName>
    <alternativeName>
        <fullName evidence="4">Nucleotide pyrophosphatase</fullName>
        <shortName evidence="4">Nucleotide PPase</shortName>
    </alternativeName>
</protein>
<evidence type="ECO:0000313" key="5">
    <source>
        <dbReference type="EMBL" id="MDZ5762087.1"/>
    </source>
</evidence>
<dbReference type="CDD" id="cd00555">
    <property type="entry name" value="Maf"/>
    <property type="match status" value="1"/>
</dbReference>
<reference evidence="5 6" key="1">
    <citation type="submission" date="2023-02" db="EMBL/GenBank/DDBJ databases">
        <title>Host association and intracellularity evolved multiple times independently in the Rickettsiales.</title>
        <authorList>
            <person name="Castelli M."/>
            <person name="Nardi T."/>
            <person name="Gammuto L."/>
            <person name="Bellinzona G."/>
            <person name="Sabaneyeva E."/>
            <person name="Potekhin A."/>
            <person name="Serra V."/>
            <person name="Petroni G."/>
            <person name="Sassera D."/>
        </authorList>
    </citation>
    <scope>NUCLEOTIDE SEQUENCE [LARGE SCALE GENOMIC DNA]</scope>
    <source>
        <strain evidence="5 6">BOD18</strain>
    </source>
</reference>
<dbReference type="InterPro" id="IPR003697">
    <property type="entry name" value="Maf-like"/>
</dbReference>
<dbReference type="RefSeq" id="WP_322497575.1">
    <property type="nucleotide sequence ID" value="NZ_JARGYT010000019.1"/>
</dbReference>
<dbReference type="EMBL" id="JARGYT010000019">
    <property type="protein sequence ID" value="MDZ5762087.1"/>
    <property type="molecule type" value="Genomic_DNA"/>
</dbReference>
<keyword evidence="3 4" id="KW-0546">Nucleotide metabolism</keyword>
<keyword evidence="6" id="KW-1185">Reference proteome</keyword>
<dbReference type="NCBIfam" id="TIGR00172">
    <property type="entry name" value="maf"/>
    <property type="match status" value="1"/>
</dbReference>
<accession>A0ABU5L7H6</accession>
<comment type="caution">
    <text evidence="4">Lacks conserved residue(s) required for the propagation of feature annotation.</text>
</comment>
<evidence type="ECO:0000256" key="4">
    <source>
        <dbReference type="HAMAP-Rule" id="MF_00528"/>
    </source>
</evidence>
<dbReference type="Pfam" id="PF02545">
    <property type="entry name" value="Maf"/>
    <property type="match status" value="1"/>
</dbReference>
<dbReference type="Gene3D" id="3.90.950.10">
    <property type="match status" value="1"/>
</dbReference>
<evidence type="ECO:0000256" key="1">
    <source>
        <dbReference type="ARBA" id="ARBA00001968"/>
    </source>
</evidence>
<evidence type="ECO:0000256" key="2">
    <source>
        <dbReference type="ARBA" id="ARBA00022801"/>
    </source>
</evidence>
<comment type="subcellular location">
    <subcellularLocation>
        <location evidence="4">Cytoplasm</location>
    </subcellularLocation>
</comment>
<dbReference type="EC" id="3.6.1.9" evidence="4"/>
<comment type="catalytic activity">
    <reaction evidence="4">
        <text>a 2'-deoxyribonucleoside 5'-triphosphate + H2O = a 2'-deoxyribonucleoside 5'-phosphate + diphosphate + H(+)</text>
        <dbReference type="Rhea" id="RHEA:44644"/>
        <dbReference type="ChEBI" id="CHEBI:15377"/>
        <dbReference type="ChEBI" id="CHEBI:15378"/>
        <dbReference type="ChEBI" id="CHEBI:33019"/>
        <dbReference type="ChEBI" id="CHEBI:61560"/>
        <dbReference type="ChEBI" id="CHEBI:65317"/>
        <dbReference type="EC" id="3.6.1.9"/>
    </reaction>
</comment>
<gene>
    <name evidence="5" type="ORF">Cyrtocomes_00455</name>
</gene>
<comment type="caution">
    <text evidence="5">The sequence shown here is derived from an EMBL/GenBank/DDBJ whole genome shotgun (WGS) entry which is preliminary data.</text>
</comment>
<dbReference type="PANTHER" id="PTHR43213:SF5">
    <property type="entry name" value="BIFUNCTIONAL DTTP_UTP PYROPHOSPHATASE_METHYLTRANSFERASE PROTEIN-RELATED"/>
    <property type="match status" value="1"/>
</dbReference>